<dbReference type="SUPFAM" id="SSF48452">
    <property type="entry name" value="TPR-like"/>
    <property type="match status" value="1"/>
</dbReference>
<dbReference type="InterPro" id="IPR016032">
    <property type="entry name" value="Sig_transdc_resp-reg_C-effctor"/>
</dbReference>
<comment type="caution">
    <text evidence="4">The sequence shown here is derived from an EMBL/GenBank/DDBJ whole genome shotgun (WGS) entry which is preliminary data.</text>
</comment>
<organism evidence="4 5">
    <name type="scientific">Filimonas zeae</name>
    <dbReference type="NCBI Taxonomy" id="1737353"/>
    <lineage>
        <taxon>Bacteria</taxon>
        <taxon>Pseudomonadati</taxon>
        <taxon>Bacteroidota</taxon>
        <taxon>Chitinophagia</taxon>
        <taxon>Chitinophagales</taxon>
        <taxon>Chitinophagaceae</taxon>
        <taxon>Filimonas</taxon>
    </lineage>
</organism>
<evidence type="ECO:0008006" key="6">
    <source>
        <dbReference type="Google" id="ProtNLM"/>
    </source>
</evidence>
<evidence type="ECO:0000313" key="4">
    <source>
        <dbReference type="EMBL" id="GGH68942.1"/>
    </source>
</evidence>
<feature type="transmembrane region" description="Helical" evidence="2">
    <location>
        <begin position="413"/>
        <end position="431"/>
    </location>
</feature>
<dbReference type="RefSeq" id="WP_188952821.1">
    <property type="nucleotide sequence ID" value="NZ_BMIB01000003.1"/>
</dbReference>
<protein>
    <recommendedName>
        <fullName evidence="6">Regulatory protein, luxR family</fullName>
    </recommendedName>
</protein>
<dbReference type="AlphaFoldDB" id="A0A917IXT3"/>
<dbReference type="GO" id="GO:0003677">
    <property type="term" value="F:DNA binding"/>
    <property type="evidence" value="ECO:0007669"/>
    <property type="project" value="InterPro"/>
</dbReference>
<accession>A0A917IXT3</accession>
<dbReference type="SUPFAM" id="SSF46894">
    <property type="entry name" value="C-terminal effector domain of the bipartite response regulators"/>
    <property type="match status" value="1"/>
</dbReference>
<keyword evidence="2" id="KW-0812">Transmembrane</keyword>
<evidence type="ECO:0000313" key="5">
    <source>
        <dbReference type="Proteomes" id="UP000627292"/>
    </source>
</evidence>
<dbReference type="InterPro" id="IPR011990">
    <property type="entry name" value="TPR-like_helical_dom_sf"/>
</dbReference>
<evidence type="ECO:0000256" key="2">
    <source>
        <dbReference type="SAM" id="Phobius"/>
    </source>
</evidence>
<keyword evidence="5" id="KW-1185">Reference proteome</keyword>
<gene>
    <name evidence="4" type="ORF">GCM10011379_25740</name>
</gene>
<dbReference type="Proteomes" id="UP000627292">
    <property type="component" value="Unassembled WGS sequence"/>
</dbReference>
<feature type="coiled-coil region" evidence="1">
    <location>
        <begin position="440"/>
        <end position="484"/>
    </location>
</feature>
<keyword evidence="2" id="KW-1133">Transmembrane helix</keyword>
<keyword evidence="1" id="KW-0175">Coiled coil</keyword>
<evidence type="ECO:0000256" key="1">
    <source>
        <dbReference type="SAM" id="Coils"/>
    </source>
</evidence>
<dbReference type="EMBL" id="BMIB01000003">
    <property type="protein sequence ID" value="GGH68942.1"/>
    <property type="molecule type" value="Genomic_DNA"/>
</dbReference>
<feature type="chain" id="PRO_5037688483" description="Regulatory protein, luxR family" evidence="3">
    <location>
        <begin position="25"/>
        <end position="632"/>
    </location>
</feature>
<proteinExistence type="predicted"/>
<reference evidence="4" key="1">
    <citation type="journal article" date="2014" name="Int. J. Syst. Evol. Microbiol.">
        <title>Complete genome sequence of Corynebacterium casei LMG S-19264T (=DSM 44701T), isolated from a smear-ripened cheese.</title>
        <authorList>
            <consortium name="US DOE Joint Genome Institute (JGI-PGF)"/>
            <person name="Walter F."/>
            <person name="Albersmeier A."/>
            <person name="Kalinowski J."/>
            <person name="Ruckert C."/>
        </authorList>
    </citation>
    <scope>NUCLEOTIDE SEQUENCE</scope>
    <source>
        <strain evidence="4">CGMCC 1.15290</strain>
    </source>
</reference>
<dbReference type="Gene3D" id="1.25.40.10">
    <property type="entry name" value="Tetratricopeptide repeat domain"/>
    <property type="match status" value="1"/>
</dbReference>
<dbReference type="GO" id="GO:0006355">
    <property type="term" value="P:regulation of DNA-templated transcription"/>
    <property type="evidence" value="ECO:0007669"/>
    <property type="project" value="InterPro"/>
</dbReference>
<sequence>MLQKISKIALYILLLGVSALTSPAQTPADSLTAVLKQQKLTTEQKVHTLSLLARAQSATQNSLAIQNGLQAVQLARPLSNAQHLAIAYAILAPVYLQNDDMPQATQAVDSALFYAAKTENPLARGIAWYRKSWIENQKGKSKEALASASQALQYLEKAGSPYYEAGVYYVMAGIYANEYDGPLHKKYAQLSLHAAQKAGDIDAILCAWQTLGTYWQYNYIEHKDKKALDSALYYNQLALNTYLTQKNKVITHSVGAIVALNTADIYAQFFPASYRDTVFHYLDYAEKIGTETHHTEVVANCYGMKSDYEVAAGNYDNAEALLLKGLSMMPTDSSRNLATKIQFMASLSGLAEKRGRYKDALEYMYRYNHLYTDLYNQEKLNTTKELEARYQAEKNATALATLQQTTRLHKRLGYLYIGLALVSVTAAIFLIRSLRFRLQLAEKAKNDAALTAQLKQQENKQLAMEKQEAELQALLKNEETLRLTAEQELLLERQERLQKDLLAGTLQVEQKTELLQTLQKTIAENKSAASLLTQINRIINHDKRLDESFADSKAELDSVHPGFFETLKERSANQLSKLDLKHCSYIYLGLSNKEASQRLGIAHKSILMARYRIKLKLGLSKEEELDDYIRSI</sequence>
<evidence type="ECO:0000256" key="3">
    <source>
        <dbReference type="SAM" id="SignalP"/>
    </source>
</evidence>
<name>A0A917IXT3_9BACT</name>
<feature type="signal peptide" evidence="3">
    <location>
        <begin position="1"/>
        <end position="24"/>
    </location>
</feature>
<keyword evidence="2" id="KW-0472">Membrane</keyword>
<reference evidence="4" key="2">
    <citation type="submission" date="2020-09" db="EMBL/GenBank/DDBJ databases">
        <authorList>
            <person name="Sun Q."/>
            <person name="Zhou Y."/>
        </authorList>
    </citation>
    <scope>NUCLEOTIDE SEQUENCE</scope>
    <source>
        <strain evidence="4">CGMCC 1.15290</strain>
    </source>
</reference>
<keyword evidence="3" id="KW-0732">Signal</keyword>